<evidence type="ECO:0000313" key="3">
    <source>
        <dbReference type="Proteomes" id="UP000308671"/>
    </source>
</evidence>
<keyword evidence="3" id="KW-1185">Reference proteome</keyword>
<dbReference type="OrthoDB" id="1896086at2759"/>
<sequence>MYSSSLSVSLLFAFLIWQASQATAHDDNEYDNEYAQLYDTMYSTAGTGYQERRCASRDQALIHAELAVATSMSNYAQANLGSTTAALCTFAFIPSDLISGTNIISQLSAEYGNGGTMKDGSDYKFTVTCDDTKPFCKRGTPVANLKGNKTLASTADIISQCTGATPTYNSLEDIWSGKEQSLLHEWTYTRYFMGGASKTIDYAYGVQNCFNFAAESYMMPEYRESRKVKGQVECICPSEEDQNRPGICDPNLSIDNAHTLSIIAGGLWFGDKAQCNRVLPIGLVAAGPPTPKYKDSVSVSKISTSSIPLTTITSAPASVTSASSSSLASITSALPCLMHEDPDAGTPPICQCSNGVNVSPVTSTNTAGQTGKYCPWTTLPTQAMTTTKPSAPPTTAAPYQFTYTDPYGVELCQSTLVTHLAGYTLTELNATTTGDDCKLLEWEEISWRKRDAFASNGPQEPTTGRGGAHFCNMNGFLDTQFYDGIQETAKTLCKTEFGFELGELGNLDCASTVDLVGEVLGNIFDNIFPEFIWLIEMGVKLGEIACDAAETFNPTRLLPRDPETSMAVEKLAKAWAKEVKKERILPIPEHKKRELGLLL</sequence>
<protein>
    <submittedName>
        <fullName evidence="2">Uncharacterized protein</fullName>
    </submittedName>
</protein>
<dbReference type="GO" id="GO:0008237">
    <property type="term" value="F:metallopeptidase activity"/>
    <property type="evidence" value="ECO:0007669"/>
    <property type="project" value="InterPro"/>
</dbReference>
<proteinExistence type="predicted"/>
<accession>A0A4S8RC67</accession>
<organism evidence="2 3">
    <name type="scientific">Botrytis galanthina</name>
    <dbReference type="NCBI Taxonomy" id="278940"/>
    <lineage>
        <taxon>Eukaryota</taxon>
        <taxon>Fungi</taxon>
        <taxon>Dikarya</taxon>
        <taxon>Ascomycota</taxon>
        <taxon>Pezizomycotina</taxon>
        <taxon>Leotiomycetes</taxon>
        <taxon>Helotiales</taxon>
        <taxon>Sclerotiniaceae</taxon>
        <taxon>Botrytis</taxon>
    </lineage>
</organism>
<feature type="signal peptide" evidence="1">
    <location>
        <begin position="1"/>
        <end position="24"/>
    </location>
</feature>
<name>A0A4S8RC67_9HELO</name>
<keyword evidence="1" id="KW-0732">Signal</keyword>
<dbReference type="EMBL" id="PQXL01000009">
    <property type="protein sequence ID" value="THV55360.1"/>
    <property type="molecule type" value="Genomic_DNA"/>
</dbReference>
<feature type="chain" id="PRO_5020441676" evidence="1">
    <location>
        <begin position="25"/>
        <end position="599"/>
    </location>
</feature>
<evidence type="ECO:0000256" key="1">
    <source>
        <dbReference type="SAM" id="SignalP"/>
    </source>
</evidence>
<dbReference type="InterPro" id="IPR024079">
    <property type="entry name" value="MetalloPept_cat_dom_sf"/>
</dbReference>
<reference evidence="2 3" key="1">
    <citation type="submission" date="2017-12" db="EMBL/GenBank/DDBJ databases">
        <title>Comparative genomics of Botrytis spp.</title>
        <authorList>
            <person name="Valero-Jimenez C.A."/>
            <person name="Tapia P."/>
            <person name="Veloso J."/>
            <person name="Silva-Moreno E."/>
            <person name="Staats M."/>
            <person name="Valdes J.H."/>
            <person name="Van Kan J.A.L."/>
        </authorList>
    </citation>
    <scope>NUCLEOTIDE SEQUENCE [LARGE SCALE GENOMIC DNA]</scope>
    <source>
        <strain evidence="2 3">MUCL435</strain>
    </source>
</reference>
<dbReference type="Gene3D" id="3.40.390.10">
    <property type="entry name" value="Collagenase (Catalytic Domain)"/>
    <property type="match status" value="1"/>
</dbReference>
<evidence type="ECO:0000313" key="2">
    <source>
        <dbReference type="EMBL" id="THV55360.1"/>
    </source>
</evidence>
<comment type="caution">
    <text evidence="2">The sequence shown here is derived from an EMBL/GenBank/DDBJ whole genome shotgun (WGS) entry which is preliminary data.</text>
</comment>
<dbReference type="AlphaFoldDB" id="A0A4S8RC67"/>
<dbReference type="Proteomes" id="UP000308671">
    <property type="component" value="Unassembled WGS sequence"/>
</dbReference>
<gene>
    <name evidence="2" type="ORF">BGAL_0009g00090</name>
</gene>